<name>Q5JF05_THEKO</name>
<dbReference type="eggNOG" id="arCOG07571">
    <property type="taxonomic scope" value="Archaea"/>
</dbReference>
<keyword evidence="1" id="KW-0812">Transmembrane</keyword>
<keyword evidence="1" id="KW-1133">Transmembrane helix</keyword>
<dbReference type="Pfam" id="PF20251">
    <property type="entry name" value="Big_14"/>
    <property type="match status" value="1"/>
</dbReference>
<reference evidence="3 4" key="1">
    <citation type="journal article" date="2005" name="Genome Res.">
        <title>Complete genome sequence of the hyperthermophilic archaeon Thermococcus kodakaraensis KOD1 and comparison with Pyrococcus genomes.</title>
        <authorList>
            <person name="Fukui T."/>
            <person name="Atomi H."/>
            <person name="Kanai T."/>
            <person name="Matsumi R."/>
            <person name="Fujiwara S."/>
            <person name="Imanaka T."/>
        </authorList>
    </citation>
    <scope>NUCLEOTIDE SEQUENCE [LARGE SCALE GENOMIC DNA]</scope>
    <source>
        <strain evidence="4">ATCC BAA-918 / JCM 12380 / KOD1</strain>
    </source>
</reference>
<protein>
    <recommendedName>
        <fullName evidence="2">Bacterial Ig-like domain-containing protein</fullName>
    </recommendedName>
</protein>
<accession>Q5JF05</accession>
<dbReference type="KEGG" id="tko:TK0529"/>
<evidence type="ECO:0000259" key="2">
    <source>
        <dbReference type="Pfam" id="PF20251"/>
    </source>
</evidence>
<dbReference type="AlphaFoldDB" id="Q5JF05"/>
<dbReference type="InParanoid" id="Q5JF05"/>
<dbReference type="PATRIC" id="fig|69014.16.peg.519"/>
<dbReference type="EMBL" id="AP006878">
    <property type="protein sequence ID" value="BAD84718.1"/>
    <property type="molecule type" value="Genomic_DNA"/>
</dbReference>
<keyword evidence="4" id="KW-1185">Reference proteome</keyword>
<feature type="transmembrane region" description="Helical" evidence="1">
    <location>
        <begin position="21"/>
        <end position="41"/>
    </location>
</feature>
<evidence type="ECO:0000313" key="3">
    <source>
        <dbReference type="EMBL" id="BAD84718.1"/>
    </source>
</evidence>
<dbReference type="EnsemblBacteria" id="BAD84718">
    <property type="protein sequence ID" value="BAD84718"/>
    <property type="gene ID" value="TK0529"/>
</dbReference>
<evidence type="ECO:0000256" key="1">
    <source>
        <dbReference type="SAM" id="Phobius"/>
    </source>
</evidence>
<organism evidence="3 4">
    <name type="scientific">Thermococcus kodakarensis (strain ATCC BAA-918 / JCM 12380 / KOD1)</name>
    <name type="common">Pyrococcus kodakaraensis (strain KOD1)</name>
    <dbReference type="NCBI Taxonomy" id="69014"/>
    <lineage>
        <taxon>Archaea</taxon>
        <taxon>Methanobacteriati</taxon>
        <taxon>Methanobacteriota</taxon>
        <taxon>Thermococci</taxon>
        <taxon>Thermococcales</taxon>
        <taxon>Thermococcaceae</taxon>
        <taxon>Thermococcus</taxon>
    </lineage>
</organism>
<sequence length="168" mass="18717">MNERIIILEVQKPLVKSMRKALVIGIAVVVLVVAGYGALSWDGKEASGSPQDSHAKFVKMELDKSTYSPSDTMIIRLINEGETKATTSYHFRLYREENGEWEEVPVNLMFIEIAVSIEPGKSWEQKVNLADLKLSPGHYKIVKKVILTSQGTENAASYEVSAEFEVKG</sequence>
<dbReference type="HOGENOM" id="CLU_1782581_0_0_2"/>
<proteinExistence type="predicted"/>
<dbReference type="Proteomes" id="UP000000536">
    <property type="component" value="Chromosome"/>
</dbReference>
<evidence type="ECO:0000313" key="4">
    <source>
        <dbReference type="Proteomes" id="UP000000536"/>
    </source>
</evidence>
<feature type="domain" description="Bacterial Ig-like" evidence="2">
    <location>
        <begin position="56"/>
        <end position="165"/>
    </location>
</feature>
<gene>
    <name evidence="3" type="ordered locus">TK0529</name>
</gene>
<dbReference type="InterPro" id="IPR046878">
    <property type="entry name" value="Big_14"/>
</dbReference>
<keyword evidence="1" id="KW-0472">Membrane</keyword>
<dbReference type="STRING" id="69014.TK0529"/>